<keyword evidence="3" id="KW-1185">Reference proteome</keyword>
<feature type="region of interest" description="Disordered" evidence="1">
    <location>
        <begin position="50"/>
        <end position="100"/>
    </location>
</feature>
<dbReference type="Proteomes" id="UP001274830">
    <property type="component" value="Unassembled WGS sequence"/>
</dbReference>
<proteinExistence type="predicted"/>
<evidence type="ECO:0000313" key="3">
    <source>
        <dbReference type="Proteomes" id="UP001274830"/>
    </source>
</evidence>
<dbReference type="AlphaFoldDB" id="A0AAE0WIX2"/>
<protein>
    <submittedName>
        <fullName evidence="2">Uncharacterized protein</fullName>
    </submittedName>
</protein>
<accession>A0AAE0WIX2</accession>
<organism evidence="2 3">
    <name type="scientific">Recurvomyces mirabilis</name>
    <dbReference type="NCBI Taxonomy" id="574656"/>
    <lineage>
        <taxon>Eukaryota</taxon>
        <taxon>Fungi</taxon>
        <taxon>Dikarya</taxon>
        <taxon>Ascomycota</taxon>
        <taxon>Pezizomycotina</taxon>
        <taxon>Dothideomycetes</taxon>
        <taxon>Dothideomycetidae</taxon>
        <taxon>Mycosphaerellales</taxon>
        <taxon>Teratosphaeriaceae</taxon>
        <taxon>Recurvomyces</taxon>
    </lineage>
</organism>
<gene>
    <name evidence="2" type="ORF">LTR78_008588</name>
</gene>
<feature type="compositionally biased region" description="Acidic residues" evidence="1">
    <location>
        <begin position="54"/>
        <end position="100"/>
    </location>
</feature>
<name>A0AAE0WIX2_9PEZI</name>
<reference evidence="2" key="1">
    <citation type="submission" date="2023-07" db="EMBL/GenBank/DDBJ databases">
        <title>Black Yeasts Isolated from many extreme environments.</title>
        <authorList>
            <person name="Coleine C."/>
            <person name="Stajich J.E."/>
            <person name="Selbmann L."/>
        </authorList>
    </citation>
    <scope>NUCLEOTIDE SEQUENCE</scope>
    <source>
        <strain evidence="2">CCFEE 5485</strain>
    </source>
</reference>
<evidence type="ECO:0000313" key="2">
    <source>
        <dbReference type="EMBL" id="KAK3671489.1"/>
    </source>
</evidence>
<evidence type="ECO:0000256" key="1">
    <source>
        <dbReference type="SAM" id="MobiDB-lite"/>
    </source>
</evidence>
<comment type="caution">
    <text evidence="2">The sequence shown here is derived from an EMBL/GenBank/DDBJ whole genome shotgun (WGS) entry which is preliminary data.</text>
</comment>
<dbReference type="EMBL" id="JAUTXT010000042">
    <property type="protein sequence ID" value="KAK3671489.1"/>
    <property type="molecule type" value="Genomic_DNA"/>
</dbReference>
<sequence length="100" mass="11090">MALASGRPILTVADVGQIDVILRDQEEDIAKQALTWEFVWRIVDGLFEALEGRDGEEESEGDEEEDQGEQEDQEGVQEDGELGADESEFESEEEAEDAEG</sequence>